<dbReference type="InterPro" id="IPR029026">
    <property type="entry name" value="tRNA_m1G_MTases_N"/>
</dbReference>
<dbReference type="Proteomes" id="UP000176576">
    <property type="component" value="Unassembled WGS sequence"/>
</dbReference>
<evidence type="ECO:0000256" key="2">
    <source>
        <dbReference type="ARBA" id="ARBA00005528"/>
    </source>
</evidence>
<dbReference type="EMBL" id="MHNN01000012">
    <property type="protein sequence ID" value="OGZ46300.1"/>
    <property type="molecule type" value="Genomic_DNA"/>
</dbReference>
<comment type="caution">
    <text evidence="12">The sequence shown here is derived from an EMBL/GenBank/DDBJ whole genome shotgun (WGS) entry which is preliminary data.</text>
</comment>
<dbReference type="Pfam" id="PF04452">
    <property type="entry name" value="Methyltrans_RNA"/>
    <property type="match status" value="1"/>
</dbReference>
<name>A0A1G2G8J6_9BACT</name>
<organism evidence="12 13">
    <name type="scientific">Candidatus Ryanbacteria bacterium RIFCSPHIGHO2_02_FULL_45_13b</name>
    <dbReference type="NCBI Taxonomy" id="1802117"/>
    <lineage>
        <taxon>Bacteria</taxon>
        <taxon>Candidatus Ryaniibacteriota</taxon>
    </lineage>
</organism>
<reference evidence="12 13" key="1">
    <citation type="journal article" date="2016" name="Nat. Commun.">
        <title>Thousands of microbial genomes shed light on interconnected biogeochemical processes in an aquifer system.</title>
        <authorList>
            <person name="Anantharaman K."/>
            <person name="Brown C.T."/>
            <person name="Hug L.A."/>
            <person name="Sharon I."/>
            <person name="Castelle C.J."/>
            <person name="Probst A.J."/>
            <person name="Thomas B.C."/>
            <person name="Singh A."/>
            <person name="Wilkins M.J."/>
            <person name="Karaoz U."/>
            <person name="Brodie E.L."/>
            <person name="Williams K.H."/>
            <person name="Hubbard S.S."/>
            <person name="Banfield J.F."/>
        </authorList>
    </citation>
    <scope>NUCLEOTIDE SEQUENCE [LARGE SCALE GENOMIC DNA]</scope>
</reference>
<dbReference type="PANTHER" id="PTHR30027:SF3">
    <property type="entry name" value="16S RRNA (URACIL(1498)-N(3))-METHYLTRANSFERASE"/>
    <property type="match status" value="1"/>
</dbReference>
<protein>
    <recommendedName>
        <fullName evidence="10">Ribosomal RNA small subunit methyltransferase E</fullName>
        <ecNumber evidence="10">2.1.1.193</ecNumber>
    </recommendedName>
</protein>
<comment type="catalytic activity">
    <reaction evidence="9 10">
        <text>uridine(1498) in 16S rRNA + S-adenosyl-L-methionine = N(3)-methyluridine(1498) in 16S rRNA + S-adenosyl-L-homocysteine + H(+)</text>
        <dbReference type="Rhea" id="RHEA:42920"/>
        <dbReference type="Rhea" id="RHEA-COMP:10283"/>
        <dbReference type="Rhea" id="RHEA-COMP:10284"/>
        <dbReference type="ChEBI" id="CHEBI:15378"/>
        <dbReference type="ChEBI" id="CHEBI:57856"/>
        <dbReference type="ChEBI" id="CHEBI:59789"/>
        <dbReference type="ChEBI" id="CHEBI:65315"/>
        <dbReference type="ChEBI" id="CHEBI:74502"/>
        <dbReference type="EC" id="2.1.1.193"/>
    </reaction>
</comment>
<dbReference type="GO" id="GO:0070042">
    <property type="term" value="F:rRNA (uridine-N3-)-methyltransferase activity"/>
    <property type="evidence" value="ECO:0007669"/>
    <property type="project" value="TreeGrafter"/>
</dbReference>
<dbReference type="InterPro" id="IPR029028">
    <property type="entry name" value="Alpha/beta_knot_MTases"/>
</dbReference>
<evidence type="ECO:0000256" key="6">
    <source>
        <dbReference type="ARBA" id="ARBA00022679"/>
    </source>
</evidence>
<evidence type="ECO:0000256" key="10">
    <source>
        <dbReference type="PIRNR" id="PIRNR015601"/>
    </source>
</evidence>
<dbReference type="CDD" id="cd18084">
    <property type="entry name" value="RsmE-like"/>
    <property type="match status" value="1"/>
</dbReference>
<evidence type="ECO:0000313" key="12">
    <source>
        <dbReference type="EMBL" id="OGZ46300.1"/>
    </source>
</evidence>
<comment type="function">
    <text evidence="8 10">Specifically methylates the N3 position of the uracil ring of uridine 1498 (m3U1498) in 16S rRNA. Acts on the fully assembled 30S ribosomal subunit.</text>
</comment>
<evidence type="ECO:0000256" key="7">
    <source>
        <dbReference type="ARBA" id="ARBA00022691"/>
    </source>
</evidence>
<sequence>MNYIACFGIVTSMHRFFTPQQLHEGSLMIDDAALAHQVRSVLRMKQGDEIMLFTDGESLGWDFRFRIERVTDRVLSGKVTERVKNEREPRVYVTLFQALLKKDKSEFIFEKCTEIGIHAFVPVVSERSIKKAINEERARKIIKEASEQSGRALVPNIQPIVSFADAIATVKKAGSLNIIAHEKEMRRSLDAAPPASRHISLFVGTEGGFSEKEITMARNAGFFITSLSRRVLRAETAAVVGSYAVLHRFGN</sequence>
<comment type="subcellular location">
    <subcellularLocation>
        <location evidence="1 10">Cytoplasm</location>
    </subcellularLocation>
</comment>
<keyword evidence="3 10" id="KW-0963">Cytoplasm</keyword>
<keyword evidence="7 10" id="KW-0949">S-adenosyl-L-methionine</keyword>
<comment type="similarity">
    <text evidence="2 10">Belongs to the RNA methyltransferase RsmE family.</text>
</comment>
<dbReference type="InterPro" id="IPR046886">
    <property type="entry name" value="RsmE_MTase_dom"/>
</dbReference>
<keyword evidence="4 10" id="KW-0698">rRNA processing</keyword>
<dbReference type="STRING" id="1802117.A3J54_02720"/>
<dbReference type="InterPro" id="IPR015947">
    <property type="entry name" value="PUA-like_sf"/>
</dbReference>
<accession>A0A1G2G8J6</accession>
<dbReference type="PIRSF" id="PIRSF015601">
    <property type="entry name" value="MTase_slr0722"/>
    <property type="match status" value="1"/>
</dbReference>
<dbReference type="GO" id="GO:0070475">
    <property type="term" value="P:rRNA base methylation"/>
    <property type="evidence" value="ECO:0007669"/>
    <property type="project" value="TreeGrafter"/>
</dbReference>
<evidence type="ECO:0000256" key="4">
    <source>
        <dbReference type="ARBA" id="ARBA00022552"/>
    </source>
</evidence>
<evidence type="ECO:0000256" key="3">
    <source>
        <dbReference type="ARBA" id="ARBA00022490"/>
    </source>
</evidence>
<dbReference type="SUPFAM" id="SSF88697">
    <property type="entry name" value="PUA domain-like"/>
    <property type="match status" value="1"/>
</dbReference>
<feature type="domain" description="Ribosomal RNA small subunit methyltransferase E methyltransferase" evidence="11">
    <location>
        <begin position="90"/>
        <end position="240"/>
    </location>
</feature>
<dbReference type="NCBIfam" id="TIGR00046">
    <property type="entry name" value="RsmE family RNA methyltransferase"/>
    <property type="match status" value="1"/>
</dbReference>
<dbReference type="AlphaFoldDB" id="A0A1G2G8J6"/>
<gene>
    <name evidence="12" type="ORF">A3J54_02720</name>
</gene>
<keyword evidence="5 10" id="KW-0489">Methyltransferase</keyword>
<dbReference type="Gene3D" id="3.40.1280.10">
    <property type="match status" value="1"/>
</dbReference>
<evidence type="ECO:0000313" key="13">
    <source>
        <dbReference type="Proteomes" id="UP000176576"/>
    </source>
</evidence>
<evidence type="ECO:0000256" key="9">
    <source>
        <dbReference type="ARBA" id="ARBA00047944"/>
    </source>
</evidence>
<dbReference type="EC" id="2.1.1.193" evidence="10"/>
<evidence type="ECO:0000256" key="8">
    <source>
        <dbReference type="ARBA" id="ARBA00025699"/>
    </source>
</evidence>
<dbReference type="InterPro" id="IPR006700">
    <property type="entry name" value="RsmE"/>
</dbReference>
<evidence type="ECO:0000256" key="1">
    <source>
        <dbReference type="ARBA" id="ARBA00004496"/>
    </source>
</evidence>
<proteinExistence type="inferred from homology"/>
<keyword evidence="6 10" id="KW-0808">Transferase</keyword>
<evidence type="ECO:0000256" key="5">
    <source>
        <dbReference type="ARBA" id="ARBA00022603"/>
    </source>
</evidence>
<evidence type="ECO:0000259" key="11">
    <source>
        <dbReference type="Pfam" id="PF04452"/>
    </source>
</evidence>
<dbReference type="GO" id="GO:0005737">
    <property type="term" value="C:cytoplasm"/>
    <property type="evidence" value="ECO:0007669"/>
    <property type="project" value="UniProtKB-SubCell"/>
</dbReference>
<dbReference type="PANTHER" id="PTHR30027">
    <property type="entry name" value="RIBOSOMAL RNA SMALL SUBUNIT METHYLTRANSFERASE E"/>
    <property type="match status" value="1"/>
</dbReference>
<dbReference type="SUPFAM" id="SSF75217">
    <property type="entry name" value="alpha/beta knot"/>
    <property type="match status" value="1"/>
</dbReference>